<gene>
    <name evidence="1" type="ORF">HOLleu_43881</name>
</gene>
<dbReference type="AlphaFoldDB" id="A0A9Q0YB55"/>
<dbReference type="Proteomes" id="UP001152320">
    <property type="component" value="Unassembled WGS sequence"/>
</dbReference>
<accession>A0A9Q0YB55</accession>
<name>A0A9Q0YB55_HOLLE</name>
<organism evidence="1 2">
    <name type="scientific">Holothuria leucospilota</name>
    <name type="common">Black long sea cucumber</name>
    <name type="synonym">Mertensiothuria leucospilota</name>
    <dbReference type="NCBI Taxonomy" id="206669"/>
    <lineage>
        <taxon>Eukaryota</taxon>
        <taxon>Metazoa</taxon>
        <taxon>Echinodermata</taxon>
        <taxon>Eleutherozoa</taxon>
        <taxon>Echinozoa</taxon>
        <taxon>Holothuroidea</taxon>
        <taxon>Aspidochirotacea</taxon>
        <taxon>Aspidochirotida</taxon>
        <taxon>Holothuriidae</taxon>
        <taxon>Holothuria</taxon>
    </lineage>
</organism>
<comment type="caution">
    <text evidence="1">The sequence shown here is derived from an EMBL/GenBank/DDBJ whole genome shotgun (WGS) entry which is preliminary data.</text>
</comment>
<dbReference type="EMBL" id="JAIZAY010000514">
    <property type="protein sequence ID" value="KAJ8018234.1"/>
    <property type="molecule type" value="Genomic_DNA"/>
</dbReference>
<evidence type="ECO:0000313" key="1">
    <source>
        <dbReference type="EMBL" id="KAJ8018234.1"/>
    </source>
</evidence>
<sequence length="162" mass="19095">MSALRTPDGSSGQKAGQMWCLMCPMPLMLGNLFPVNDECWELLLALLDCMDIIFSPVVSRGETLDLEQLIADHHKLFLELFPDQHLKPKHHFMIHYPLAMWLYGPLIHLWMMSFEAFHNFSCRLCHIICNFQNVAKPLAYQNQMLLCYNLMSRKLLWRKQWK</sequence>
<proteinExistence type="predicted"/>
<evidence type="ECO:0000313" key="2">
    <source>
        <dbReference type="Proteomes" id="UP001152320"/>
    </source>
</evidence>
<protein>
    <submittedName>
        <fullName evidence="1">Uncharacterized protein</fullName>
    </submittedName>
</protein>
<keyword evidence="2" id="KW-1185">Reference proteome</keyword>
<dbReference type="OrthoDB" id="8067731at2759"/>
<reference evidence="1" key="1">
    <citation type="submission" date="2021-10" db="EMBL/GenBank/DDBJ databases">
        <title>Tropical sea cucumber genome reveals ecological adaptation and Cuvierian tubules defense mechanism.</title>
        <authorList>
            <person name="Chen T."/>
        </authorList>
    </citation>
    <scope>NUCLEOTIDE SEQUENCE</scope>
    <source>
        <strain evidence="1">Nanhai2018</strain>
        <tissue evidence="1">Muscle</tissue>
    </source>
</reference>